<evidence type="ECO:0000256" key="5">
    <source>
        <dbReference type="SAM" id="MobiDB-lite"/>
    </source>
</evidence>
<accession>A0A5N7B2U5</accession>
<dbReference type="SFLD" id="SFLDS00005">
    <property type="entry name" value="Isoprenoid_Synthase_Type_I"/>
    <property type="match status" value="1"/>
</dbReference>
<dbReference type="Pfam" id="PF00348">
    <property type="entry name" value="polyprenyl_synt"/>
    <property type="match status" value="1"/>
</dbReference>
<dbReference type="PROSITE" id="PS00723">
    <property type="entry name" value="POLYPRENYL_SYNTHASE_1"/>
    <property type="match status" value="1"/>
</dbReference>
<keyword evidence="3" id="KW-0460">Magnesium</keyword>
<reference evidence="6 7" key="1">
    <citation type="submission" date="2019-04" db="EMBL/GenBank/DDBJ databases">
        <title>Friends and foes A comparative genomics studyof 23 Aspergillus species from section Flavi.</title>
        <authorList>
            <consortium name="DOE Joint Genome Institute"/>
            <person name="Kjaerbolling I."/>
            <person name="Vesth T."/>
            <person name="Frisvad J.C."/>
            <person name="Nybo J.L."/>
            <person name="Theobald S."/>
            <person name="Kildgaard S."/>
            <person name="Isbrandt T."/>
            <person name="Kuo A."/>
            <person name="Sato A."/>
            <person name="Lyhne E.K."/>
            <person name="Kogle M.E."/>
            <person name="Wiebenga A."/>
            <person name="Kun R.S."/>
            <person name="Lubbers R.J."/>
            <person name="Makela M.R."/>
            <person name="Barry K."/>
            <person name="Chovatia M."/>
            <person name="Clum A."/>
            <person name="Daum C."/>
            <person name="Haridas S."/>
            <person name="He G."/>
            <person name="LaButti K."/>
            <person name="Lipzen A."/>
            <person name="Mondo S."/>
            <person name="Riley R."/>
            <person name="Salamov A."/>
            <person name="Simmons B.A."/>
            <person name="Magnuson J.K."/>
            <person name="Henrissat B."/>
            <person name="Mortensen U.H."/>
            <person name="Larsen T.O."/>
            <person name="Devries R.P."/>
            <person name="Grigoriev I.V."/>
            <person name="Machida M."/>
            <person name="Baker S.E."/>
            <person name="Andersen M.R."/>
        </authorList>
    </citation>
    <scope>NUCLEOTIDE SEQUENCE [LARGE SCALE GENOMIC DNA]</scope>
    <source>
        <strain evidence="6 7">IBT 29228</strain>
    </source>
</reference>
<keyword evidence="7" id="KW-1185">Reference proteome</keyword>
<evidence type="ECO:0000313" key="6">
    <source>
        <dbReference type="EMBL" id="KAE8375458.1"/>
    </source>
</evidence>
<dbReference type="GO" id="GO:0046872">
    <property type="term" value="F:metal ion binding"/>
    <property type="evidence" value="ECO:0007669"/>
    <property type="project" value="UniProtKB-KW"/>
</dbReference>
<proteinExistence type="inferred from homology"/>
<dbReference type="GO" id="GO:0004659">
    <property type="term" value="F:prenyltransferase activity"/>
    <property type="evidence" value="ECO:0007669"/>
    <property type="project" value="InterPro"/>
</dbReference>
<protein>
    <submittedName>
        <fullName evidence="6">Isoprenoid synthase domain-containing protein</fullName>
    </submittedName>
</protein>
<dbReference type="Gene3D" id="1.10.600.10">
    <property type="entry name" value="Farnesyl Diphosphate Synthase"/>
    <property type="match status" value="1"/>
</dbReference>
<sequence>MAYEMDSTVVRLTNYDGMPFSRAQEDLPQYSGATCKTPQTDVVVPPQYFSPQPSYPTSHSHGSHDSITSSSISLGSSELDTPSNGSYDDPTTIDEKLSMYWRAANESVIREPYDYIAGIPGKEIRRILLEAFNVWYKVDEQSCQSIAATVTMAHNASLLIDDIQDNSKLRRGVPCAHEVYGIAQTINSANYVYFLAQEQLFRLRNWPQAIAVFNEEMVNLHRGQGMELFWRDNLVLPSTDEYLQMIANKTGGLFRMIVRLLQTSSKHVVDVEKLVDVLGLYFQILDDYKNIREEKMAAQKGFFEDLTEGKFSFPICHAVREGGRNRDDLLDMMRLKTEDMAVKLQAVHILDTAGSLDYTREVLYGLDRKARSLLQEFKVSNTPMEALLDRMLSSLQACR</sequence>
<evidence type="ECO:0000256" key="3">
    <source>
        <dbReference type="ARBA" id="ARBA00022842"/>
    </source>
</evidence>
<dbReference type="GO" id="GO:0043386">
    <property type="term" value="P:mycotoxin biosynthetic process"/>
    <property type="evidence" value="ECO:0007669"/>
    <property type="project" value="UniProtKB-ARBA"/>
</dbReference>
<dbReference type="InterPro" id="IPR000092">
    <property type="entry name" value="Polyprenyl_synt"/>
</dbReference>
<dbReference type="OrthoDB" id="6921389at2759"/>
<dbReference type="AlphaFoldDB" id="A0A5N7B2U5"/>
<dbReference type="GO" id="GO:0008299">
    <property type="term" value="P:isoprenoid biosynthetic process"/>
    <property type="evidence" value="ECO:0007669"/>
    <property type="project" value="InterPro"/>
</dbReference>
<evidence type="ECO:0000256" key="1">
    <source>
        <dbReference type="ARBA" id="ARBA00022679"/>
    </source>
</evidence>
<gene>
    <name evidence="6" type="ORF">BDV26DRAFT_283448</name>
</gene>
<comment type="similarity">
    <text evidence="4">Belongs to the FPP/GGPP synthase family.</text>
</comment>
<feature type="compositionally biased region" description="Low complexity" evidence="5">
    <location>
        <begin position="44"/>
        <end position="80"/>
    </location>
</feature>
<dbReference type="PANTHER" id="PTHR12001">
    <property type="entry name" value="GERANYLGERANYL PYROPHOSPHATE SYNTHASE"/>
    <property type="match status" value="1"/>
</dbReference>
<keyword evidence="2" id="KW-0479">Metal-binding</keyword>
<dbReference type="PROSITE" id="PS00444">
    <property type="entry name" value="POLYPRENYL_SYNTHASE_2"/>
    <property type="match status" value="1"/>
</dbReference>
<dbReference type="SUPFAM" id="SSF48576">
    <property type="entry name" value="Terpenoid synthases"/>
    <property type="match status" value="1"/>
</dbReference>
<evidence type="ECO:0000313" key="7">
    <source>
        <dbReference type="Proteomes" id="UP000326198"/>
    </source>
</evidence>
<dbReference type="InterPro" id="IPR008949">
    <property type="entry name" value="Isoprenoid_synthase_dom_sf"/>
</dbReference>
<dbReference type="CDD" id="cd00685">
    <property type="entry name" value="Trans_IPPS_HT"/>
    <property type="match status" value="1"/>
</dbReference>
<organism evidence="6 7">
    <name type="scientific">Aspergillus bertholletiae</name>
    <dbReference type="NCBI Taxonomy" id="1226010"/>
    <lineage>
        <taxon>Eukaryota</taxon>
        <taxon>Fungi</taxon>
        <taxon>Dikarya</taxon>
        <taxon>Ascomycota</taxon>
        <taxon>Pezizomycotina</taxon>
        <taxon>Eurotiomycetes</taxon>
        <taxon>Eurotiomycetidae</taxon>
        <taxon>Eurotiales</taxon>
        <taxon>Aspergillaceae</taxon>
        <taxon>Aspergillus</taxon>
        <taxon>Aspergillus subgen. Circumdati</taxon>
    </lineage>
</organism>
<dbReference type="EMBL" id="ML736260">
    <property type="protein sequence ID" value="KAE8375458.1"/>
    <property type="molecule type" value="Genomic_DNA"/>
</dbReference>
<name>A0A5N7B2U5_9EURO</name>
<dbReference type="PANTHER" id="PTHR12001:SF44">
    <property type="entry name" value="GERANYLGERANYL PYROPHOSPHATE SYNTHASE"/>
    <property type="match status" value="1"/>
</dbReference>
<dbReference type="GO" id="GO:0046165">
    <property type="term" value="P:alcohol biosynthetic process"/>
    <property type="evidence" value="ECO:0007669"/>
    <property type="project" value="UniProtKB-ARBA"/>
</dbReference>
<evidence type="ECO:0000256" key="2">
    <source>
        <dbReference type="ARBA" id="ARBA00022723"/>
    </source>
</evidence>
<feature type="region of interest" description="Disordered" evidence="5">
    <location>
        <begin position="44"/>
        <end position="89"/>
    </location>
</feature>
<dbReference type="Proteomes" id="UP000326198">
    <property type="component" value="Unassembled WGS sequence"/>
</dbReference>
<keyword evidence="1 4" id="KW-0808">Transferase</keyword>
<evidence type="ECO:0000256" key="4">
    <source>
        <dbReference type="RuleBase" id="RU004466"/>
    </source>
</evidence>
<dbReference type="InterPro" id="IPR033749">
    <property type="entry name" value="Polyprenyl_synt_CS"/>
</dbReference>